<evidence type="ECO:0000313" key="3">
    <source>
        <dbReference type="Proteomes" id="UP000541185"/>
    </source>
</evidence>
<dbReference type="GO" id="GO:0007165">
    <property type="term" value="P:signal transduction"/>
    <property type="evidence" value="ECO:0007669"/>
    <property type="project" value="InterPro"/>
</dbReference>
<dbReference type="Proteomes" id="UP000541185">
    <property type="component" value="Unassembled WGS sequence"/>
</dbReference>
<name>A0A848HDE3_9BURK</name>
<reference evidence="2 3" key="1">
    <citation type="submission" date="2020-04" db="EMBL/GenBank/DDBJ databases">
        <title>Ramlibacter sp. G-1-2-2 isolated from soil.</title>
        <authorList>
            <person name="Dahal R.H."/>
        </authorList>
    </citation>
    <scope>NUCLEOTIDE SEQUENCE [LARGE SCALE GENOMIC DNA]</scope>
    <source>
        <strain evidence="2 3">G-1-2-2</strain>
    </source>
</reference>
<dbReference type="Gene3D" id="2.30.30.40">
    <property type="entry name" value="SH3 Domains"/>
    <property type="match status" value="1"/>
</dbReference>
<dbReference type="GO" id="GO:0006935">
    <property type="term" value="P:chemotaxis"/>
    <property type="evidence" value="ECO:0007669"/>
    <property type="project" value="InterPro"/>
</dbReference>
<dbReference type="GO" id="GO:0005829">
    <property type="term" value="C:cytosol"/>
    <property type="evidence" value="ECO:0007669"/>
    <property type="project" value="TreeGrafter"/>
</dbReference>
<feature type="domain" description="CheW-like" evidence="1">
    <location>
        <begin position="1"/>
        <end position="134"/>
    </location>
</feature>
<dbReference type="Gene3D" id="2.40.50.180">
    <property type="entry name" value="CheA-289, Domain 4"/>
    <property type="match status" value="1"/>
</dbReference>
<dbReference type="AlphaFoldDB" id="A0A848HDE3"/>
<dbReference type="PANTHER" id="PTHR22617:SF41">
    <property type="entry name" value="CHEMOTAXIS SIGNAL TRANSDUCTION SYSTEM ADAPTOR PROTEIN CHEW"/>
    <property type="match status" value="1"/>
</dbReference>
<dbReference type="Pfam" id="PF01584">
    <property type="entry name" value="CheW"/>
    <property type="match status" value="1"/>
</dbReference>
<dbReference type="InterPro" id="IPR036061">
    <property type="entry name" value="CheW-like_dom_sf"/>
</dbReference>
<dbReference type="InterPro" id="IPR039315">
    <property type="entry name" value="CheW"/>
</dbReference>
<organism evidence="2 3">
    <name type="scientific">Ramlibacter agri</name>
    <dbReference type="NCBI Taxonomy" id="2728837"/>
    <lineage>
        <taxon>Bacteria</taxon>
        <taxon>Pseudomonadati</taxon>
        <taxon>Pseudomonadota</taxon>
        <taxon>Betaproteobacteria</taxon>
        <taxon>Burkholderiales</taxon>
        <taxon>Comamonadaceae</taxon>
        <taxon>Ramlibacter</taxon>
    </lineage>
</organism>
<comment type="caution">
    <text evidence="2">The sequence shown here is derived from an EMBL/GenBank/DDBJ whole genome shotgun (WGS) entry which is preliminary data.</text>
</comment>
<dbReference type="SUPFAM" id="SSF50341">
    <property type="entry name" value="CheW-like"/>
    <property type="match status" value="1"/>
</dbReference>
<proteinExistence type="predicted"/>
<dbReference type="PANTHER" id="PTHR22617">
    <property type="entry name" value="CHEMOTAXIS SENSOR HISTIDINE KINASE-RELATED"/>
    <property type="match status" value="1"/>
</dbReference>
<evidence type="ECO:0000313" key="2">
    <source>
        <dbReference type="EMBL" id="NML48484.1"/>
    </source>
</evidence>
<sequence length="150" mass="15894">MYAVGILSVREIIEYPELTPVPMAPAAVRGVINLRGAVVPVVDPQVRFGKPASAPGRRTCIVIVETTLADGSARTAGVVVDAVSEVVDIAAEDIEPPPTFGTRLRTELLRGVAKVRGRFVILLDPAPLLDLDLPDEGDFDPHSLPEPLAA</sequence>
<gene>
    <name evidence="2" type="ORF">HHL11_32360</name>
</gene>
<keyword evidence="3" id="KW-1185">Reference proteome</keyword>
<dbReference type="PROSITE" id="PS50851">
    <property type="entry name" value="CHEW"/>
    <property type="match status" value="1"/>
</dbReference>
<dbReference type="EMBL" id="JABBFX010000005">
    <property type="protein sequence ID" value="NML48484.1"/>
    <property type="molecule type" value="Genomic_DNA"/>
</dbReference>
<accession>A0A848HDE3</accession>
<evidence type="ECO:0000259" key="1">
    <source>
        <dbReference type="PROSITE" id="PS50851"/>
    </source>
</evidence>
<dbReference type="InterPro" id="IPR002545">
    <property type="entry name" value="CheW-lke_dom"/>
</dbReference>
<protein>
    <submittedName>
        <fullName evidence="2">Purine-binding chemotaxis protein CheW</fullName>
    </submittedName>
</protein>
<dbReference type="SMART" id="SM00260">
    <property type="entry name" value="CheW"/>
    <property type="match status" value="1"/>
</dbReference>